<protein>
    <recommendedName>
        <fullName evidence="4">DUF3052 domain-containing protein</fullName>
    </recommendedName>
</protein>
<dbReference type="RefSeq" id="WP_185077957.1">
    <property type="nucleotide sequence ID" value="NZ_CBDRAU010000002.1"/>
</dbReference>
<dbReference type="EMBL" id="JACHMB010000001">
    <property type="protein sequence ID" value="MBB5785138.1"/>
    <property type="molecule type" value="Genomic_DNA"/>
</dbReference>
<feature type="region of interest" description="Disordered" evidence="1">
    <location>
        <begin position="117"/>
        <end position="142"/>
    </location>
</feature>
<sequence length="142" mass="15179">MSATAGQAQGERGLAERLGLKPGQVVQEIGWDEDVDDELRDSIEDLTGNELLDEESDDVVDVVLMWWRDGDGDLFDALSDAMRALADGGQIWLLTPKAGRDGHVEPSDIGEDAATAGLSQTSSISAAPDWSGTRLVTPKGKR</sequence>
<accession>A0A7W9GK32</accession>
<dbReference type="Proteomes" id="UP000579153">
    <property type="component" value="Unassembled WGS sequence"/>
</dbReference>
<proteinExistence type="predicted"/>
<organism evidence="2 3">
    <name type="scientific">Nonomuraea jabiensis</name>
    <dbReference type="NCBI Taxonomy" id="882448"/>
    <lineage>
        <taxon>Bacteria</taxon>
        <taxon>Bacillati</taxon>
        <taxon>Actinomycetota</taxon>
        <taxon>Actinomycetes</taxon>
        <taxon>Streptosporangiales</taxon>
        <taxon>Streptosporangiaceae</taxon>
        <taxon>Nonomuraea</taxon>
    </lineage>
</organism>
<evidence type="ECO:0000256" key="1">
    <source>
        <dbReference type="SAM" id="MobiDB-lite"/>
    </source>
</evidence>
<evidence type="ECO:0000313" key="3">
    <source>
        <dbReference type="Proteomes" id="UP000579153"/>
    </source>
</evidence>
<evidence type="ECO:0008006" key="4">
    <source>
        <dbReference type="Google" id="ProtNLM"/>
    </source>
</evidence>
<dbReference type="AlphaFoldDB" id="A0A7W9GK32"/>
<evidence type="ECO:0000313" key="2">
    <source>
        <dbReference type="EMBL" id="MBB5785138.1"/>
    </source>
</evidence>
<gene>
    <name evidence="2" type="ORF">HD596_011894</name>
</gene>
<name>A0A7W9GK32_9ACTN</name>
<comment type="caution">
    <text evidence="2">The sequence shown here is derived from an EMBL/GenBank/DDBJ whole genome shotgun (WGS) entry which is preliminary data.</text>
</comment>
<dbReference type="Pfam" id="PF11253">
    <property type="entry name" value="DUF3052"/>
    <property type="match status" value="1"/>
</dbReference>
<dbReference type="InterPro" id="IPR021412">
    <property type="entry name" value="DUF3052"/>
</dbReference>
<keyword evidence="3" id="KW-1185">Reference proteome</keyword>
<reference evidence="2 3" key="1">
    <citation type="submission" date="2020-08" db="EMBL/GenBank/DDBJ databases">
        <title>Sequencing the genomes of 1000 actinobacteria strains.</title>
        <authorList>
            <person name="Klenk H.-P."/>
        </authorList>
    </citation>
    <scope>NUCLEOTIDE SEQUENCE [LARGE SCALE GENOMIC DNA]</scope>
    <source>
        <strain evidence="2 3">DSM 45507</strain>
    </source>
</reference>